<dbReference type="Gene3D" id="3.40.50.410">
    <property type="entry name" value="von Willebrand factor, type A domain"/>
    <property type="match status" value="1"/>
</dbReference>
<dbReference type="Proteomes" id="UP000325433">
    <property type="component" value="Unassembled WGS sequence"/>
</dbReference>
<organism evidence="2 3">
    <name type="scientific">Aspergillus transmontanensis</name>
    <dbReference type="NCBI Taxonomy" id="1034304"/>
    <lineage>
        <taxon>Eukaryota</taxon>
        <taxon>Fungi</taxon>
        <taxon>Dikarya</taxon>
        <taxon>Ascomycota</taxon>
        <taxon>Pezizomycotina</taxon>
        <taxon>Eurotiomycetes</taxon>
        <taxon>Eurotiomycetidae</taxon>
        <taxon>Eurotiales</taxon>
        <taxon>Aspergillaceae</taxon>
        <taxon>Aspergillus</taxon>
        <taxon>Aspergillus subgen. Circumdati</taxon>
    </lineage>
</organism>
<dbReference type="InterPro" id="IPR036770">
    <property type="entry name" value="Ankyrin_rpt-contain_sf"/>
</dbReference>
<evidence type="ECO:0000313" key="2">
    <source>
        <dbReference type="EMBL" id="KAE8315079.1"/>
    </source>
</evidence>
<dbReference type="InterPro" id="IPR036465">
    <property type="entry name" value="vWFA_dom_sf"/>
</dbReference>
<dbReference type="Pfam" id="PF12796">
    <property type="entry name" value="Ank_2"/>
    <property type="match status" value="1"/>
</dbReference>
<evidence type="ECO:0000256" key="1">
    <source>
        <dbReference type="PROSITE-ProRule" id="PRU00023"/>
    </source>
</evidence>
<dbReference type="PANTHER" id="PTHR34706:SF3">
    <property type="entry name" value="ANKYRIN REPEAT PROTEIN (AFU_ORTHOLOGUE AFUA_7G06200)"/>
    <property type="match status" value="1"/>
</dbReference>
<dbReference type="PROSITE" id="PS50297">
    <property type="entry name" value="ANK_REP_REGION"/>
    <property type="match status" value="1"/>
</dbReference>
<keyword evidence="3" id="KW-1185">Reference proteome</keyword>
<evidence type="ECO:0000313" key="3">
    <source>
        <dbReference type="Proteomes" id="UP000325433"/>
    </source>
</evidence>
<reference evidence="3" key="1">
    <citation type="submission" date="2019-04" db="EMBL/GenBank/DDBJ databases">
        <title>Friends and foes A comparative genomics studyof 23 Aspergillus species from section Flavi.</title>
        <authorList>
            <consortium name="DOE Joint Genome Institute"/>
            <person name="Kjaerbolling I."/>
            <person name="Vesth T."/>
            <person name="Frisvad J.C."/>
            <person name="Nybo J.L."/>
            <person name="Theobald S."/>
            <person name="Kildgaard S."/>
            <person name="Isbrandt T."/>
            <person name="Kuo A."/>
            <person name="Sato A."/>
            <person name="Lyhne E.K."/>
            <person name="Kogle M.E."/>
            <person name="Wiebenga A."/>
            <person name="Kun R.S."/>
            <person name="Lubbers R.J."/>
            <person name="Makela M.R."/>
            <person name="Barry K."/>
            <person name="Chovatia M."/>
            <person name="Clum A."/>
            <person name="Daum C."/>
            <person name="Haridas S."/>
            <person name="He G."/>
            <person name="LaButti K."/>
            <person name="Lipzen A."/>
            <person name="Mondo S."/>
            <person name="Riley R."/>
            <person name="Salamov A."/>
            <person name="Simmons B.A."/>
            <person name="Magnuson J.K."/>
            <person name="Henrissat B."/>
            <person name="Mortensen U.H."/>
            <person name="Larsen T.O."/>
            <person name="Devries R.P."/>
            <person name="Grigoriev I.V."/>
            <person name="Machida M."/>
            <person name="Baker S.E."/>
            <person name="Andersen M.R."/>
        </authorList>
    </citation>
    <scope>NUCLEOTIDE SEQUENCE [LARGE SCALE GENOMIC DNA]</scope>
    <source>
        <strain evidence="3">CBS 130015</strain>
    </source>
</reference>
<dbReference type="SUPFAM" id="SSF48403">
    <property type="entry name" value="Ankyrin repeat"/>
    <property type="match status" value="1"/>
</dbReference>
<name>A0A5N6W5C6_9EURO</name>
<dbReference type="PANTHER" id="PTHR34706">
    <property type="entry name" value="SLR1338 PROTEIN"/>
    <property type="match status" value="1"/>
</dbReference>
<gene>
    <name evidence="2" type="ORF">BDV41DRAFT_586855</name>
</gene>
<dbReference type="AlphaFoldDB" id="A0A5N6W5C6"/>
<proteinExistence type="predicted"/>
<accession>A0A5N6W5C6</accession>
<dbReference type="Gene3D" id="1.25.40.20">
    <property type="entry name" value="Ankyrin repeat-containing domain"/>
    <property type="match status" value="1"/>
</dbReference>
<keyword evidence="1" id="KW-0040">ANK repeat</keyword>
<dbReference type="EMBL" id="ML738314">
    <property type="protein sequence ID" value="KAE8315079.1"/>
    <property type="molecule type" value="Genomic_DNA"/>
</dbReference>
<dbReference type="SUPFAM" id="SSF53300">
    <property type="entry name" value="vWA-like"/>
    <property type="match status" value="1"/>
</dbReference>
<dbReference type="InterPro" id="IPR002110">
    <property type="entry name" value="Ankyrin_rpt"/>
</dbReference>
<dbReference type="SMART" id="SM00248">
    <property type="entry name" value="ANK"/>
    <property type="match status" value="3"/>
</dbReference>
<protein>
    <submittedName>
        <fullName evidence="2">Uncharacterized protein</fullName>
    </submittedName>
</protein>
<feature type="repeat" description="ANK" evidence="1">
    <location>
        <begin position="32"/>
        <end position="64"/>
    </location>
</feature>
<feature type="repeat" description="ANK" evidence="1">
    <location>
        <begin position="106"/>
        <end position="139"/>
    </location>
</feature>
<sequence>MEIYELAKNGGLKEEDLKGLDAGKLNYFNTDDHLTPLGVAVFKSDLKAAQLLLKHGYDPNGLRKGRPPLWVACGRQKQPHVAERLIRLLLRKDADTNLRSQLKDDGGSTPLMRAVETLQSSDVLSRLVDHGADPDADVGVSSPRKLAEEKNRPDMLNAMLPRWKRICKRVSEVAKVTGFVLSAVYWANKNLKVAASAAAGTAVMVGAGLALKDAIKKRFGWTGKVDEGMKKYIKEDELFSDAKAEEKRQLKNRMNKIIKEKDLNRFFPRDNPFLEKVVDRAVNLNRDPSNTLNPNDLTHLALYQPILYCDDSGSMQDDQRKDHLKYLAQRITSITTRVVPDNEGIELRFINEETTGQMSKPKMDEINTIMEKIPFDGWTAIGTNLRTKVLQDYVYKHLDAGTLQRPVLVSIITDGQPNGGPNSKETTETLQQVITECAKKLELHGYKRDVVRFQVSQIGDDPEAEKFLAGLQDDSDLKDILYITSDRLDEEFKVLHENQEKLEQWLLRILMEPIVDAQSS</sequence>
<dbReference type="PROSITE" id="PS50088">
    <property type="entry name" value="ANK_REPEAT"/>
    <property type="match status" value="2"/>
</dbReference>